<sequence length="265" mass="29790">MPPKLVFQHQVISGGNGDQTGEYVPSEWTTHMCDRRDCSNHENLTKCSQCKSALYCSKECQKTDWKHHKSYCQMVVRYPPKADPVTGGEAPLQRHLRLWNARFENSLILAAIVALDLYKRPENIDDLGLVITLRPRAHPEAGSRFKLVSARTAPLSIMMAIMVVTQRSQARGPASGPNLAELHQQHRDEQRAKTGGMEDYAAVMVIANNDGSLPGGLVGTEIRFKPVSIQQHLVRSPQLTDPTLDWYASLEYQVEHDRPNQGRVR</sequence>
<keyword evidence="2 4" id="KW-0863">Zinc-finger</keyword>
<keyword evidence="3" id="KW-0862">Zinc</keyword>
<evidence type="ECO:0000256" key="1">
    <source>
        <dbReference type="ARBA" id="ARBA00022723"/>
    </source>
</evidence>
<dbReference type="PROSITE" id="PS50865">
    <property type="entry name" value="ZF_MYND_2"/>
    <property type="match status" value="1"/>
</dbReference>
<name>A0AAD7A2G8_9AGAR</name>
<organism evidence="6 7">
    <name type="scientific">Mycena albidolilacea</name>
    <dbReference type="NCBI Taxonomy" id="1033008"/>
    <lineage>
        <taxon>Eukaryota</taxon>
        <taxon>Fungi</taxon>
        <taxon>Dikarya</taxon>
        <taxon>Basidiomycota</taxon>
        <taxon>Agaricomycotina</taxon>
        <taxon>Agaricomycetes</taxon>
        <taxon>Agaricomycetidae</taxon>
        <taxon>Agaricales</taxon>
        <taxon>Marasmiineae</taxon>
        <taxon>Mycenaceae</taxon>
        <taxon>Mycena</taxon>
    </lineage>
</organism>
<accession>A0AAD7A2G8</accession>
<evidence type="ECO:0000313" key="7">
    <source>
        <dbReference type="Proteomes" id="UP001218218"/>
    </source>
</evidence>
<dbReference type="SUPFAM" id="SSF144232">
    <property type="entry name" value="HIT/MYND zinc finger-like"/>
    <property type="match status" value="1"/>
</dbReference>
<dbReference type="Proteomes" id="UP001218218">
    <property type="component" value="Unassembled WGS sequence"/>
</dbReference>
<keyword evidence="1" id="KW-0479">Metal-binding</keyword>
<dbReference type="GO" id="GO:0008270">
    <property type="term" value="F:zinc ion binding"/>
    <property type="evidence" value="ECO:0007669"/>
    <property type="project" value="UniProtKB-KW"/>
</dbReference>
<evidence type="ECO:0000313" key="6">
    <source>
        <dbReference type="EMBL" id="KAJ7347505.1"/>
    </source>
</evidence>
<evidence type="ECO:0000256" key="3">
    <source>
        <dbReference type="ARBA" id="ARBA00022833"/>
    </source>
</evidence>
<dbReference type="EMBL" id="JARIHO010000019">
    <property type="protein sequence ID" value="KAJ7347505.1"/>
    <property type="molecule type" value="Genomic_DNA"/>
</dbReference>
<dbReference type="Gene3D" id="6.10.140.2220">
    <property type="match status" value="1"/>
</dbReference>
<evidence type="ECO:0000256" key="4">
    <source>
        <dbReference type="PROSITE-ProRule" id="PRU00134"/>
    </source>
</evidence>
<comment type="caution">
    <text evidence="6">The sequence shown here is derived from an EMBL/GenBank/DDBJ whole genome shotgun (WGS) entry which is preliminary data.</text>
</comment>
<evidence type="ECO:0000259" key="5">
    <source>
        <dbReference type="PROSITE" id="PS50865"/>
    </source>
</evidence>
<gene>
    <name evidence="6" type="ORF">DFH08DRAFT_868125</name>
</gene>
<dbReference type="Pfam" id="PF01753">
    <property type="entry name" value="zf-MYND"/>
    <property type="match status" value="1"/>
</dbReference>
<proteinExistence type="predicted"/>
<dbReference type="InterPro" id="IPR002893">
    <property type="entry name" value="Znf_MYND"/>
</dbReference>
<feature type="domain" description="MYND-type" evidence="5">
    <location>
        <begin position="35"/>
        <end position="72"/>
    </location>
</feature>
<evidence type="ECO:0000256" key="2">
    <source>
        <dbReference type="ARBA" id="ARBA00022771"/>
    </source>
</evidence>
<dbReference type="AlphaFoldDB" id="A0AAD7A2G8"/>
<keyword evidence="7" id="KW-1185">Reference proteome</keyword>
<protein>
    <recommendedName>
        <fullName evidence="5">MYND-type domain-containing protein</fullName>
    </recommendedName>
</protein>
<reference evidence="6" key="1">
    <citation type="submission" date="2023-03" db="EMBL/GenBank/DDBJ databases">
        <title>Massive genome expansion in bonnet fungi (Mycena s.s.) driven by repeated elements and novel gene families across ecological guilds.</title>
        <authorList>
            <consortium name="Lawrence Berkeley National Laboratory"/>
            <person name="Harder C.B."/>
            <person name="Miyauchi S."/>
            <person name="Viragh M."/>
            <person name="Kuo A."/>
            <person name="Thoen E."/>
            <person name="Andreopoulos B."/>
            <person name="Lu D."/>
            <person name="Skrede I."/>
            <person name="Drula E."/>
            <person name="Henrissat B."/>
            <person name="Morin E."/>
            <person name="Kohler A."/>
            <person name="Barry K."/>
            <person name="LaButti K."/>
            <person name="Morin E."/>
            <person name="Salamov A."/>
            <person name="Lipzen A."/>
            <person name="Mereny Z."/>
            <person name="Hegedus B."/>
            <person name="Baldrian P."/>
            <person name="Stursova M."/>
            <person name="Weitz H."/>
            <person name="Taylor A."/>
            <person name="Grigoriev I.V."/>
            <person name="Nagy L.G."/>
            <person name="Martin F."/>
            <person name="Kauserud H."/>
        </authorList>
    </citation>
    <scope>NUCLEOTIDE SEQUENCE</scope>
    <source>
        <strain evidence="6">CBHHK002</strain>
    </source>
</reference>